<dbReference type="Proteomes" id="UP000193642">
    <property type="component" value="Unassembled WGS sequence"/>
</dbReference>
<dbReference type="AlphaFoldDB" id="A0A1Y2A7N6"/>
<protein>
    <submittedName>
        <fullName evidence="1">Uncharacterized protein</fullName>
    </submittedName>
</protein>
<gene>
    <name evidence="1" type="ORF">BCR33DRAFT_822237</name>
</gene>
<comment type="caution">
    <text evidence="1">The sequence shown here is derived from an EMBL/GenBank/DDBJ whole genome shotgun (WGS) entry which is preliminary data.</text>
</comment>
<organism evidence="1 2">
    <name type="scientific">Rhizoclosmatium globosum</name>
    <dbReference type="NCBI Taxonomy" id="329046"/>
    <lineage>
        <taxon>Eukaryota</taxon>
        <taxon>Fungi</taxon>
        <taxon>Fungi incertae sedis</taxon>
        <taxon>Chytridiomycota</taxon>
        <taxon>Chytridiomycota incertae sedis</taxon>
        <taxon>Chytridiomycetes</taxon>
        <taxon>Chytridiales</taxon>
        <taxon>Chytriomycetaceae</taxon>
        <taxon>Rhizoclosmatium</taxon>
    </lineage>
</organism>
<sequence>MINRRGLLGTACGLFYLACGRNRAGSLREFIPNLLSYAYKVNASIRLEPEHARRSSSATPRPCLARGWMFQ</sequence>
<reference evidence="1 2" key="1">
    <citation type="submission" date="2016-07" db="EMBL/GenBank/DDBJ databases">
        <title>Pervasive Adenine N6-methylation of Active Genes in Fungi.</title>
        <authorList>
            <consortium name="DOE Joint Genome Institute"/>
            <person name="Mondo S.J."/>
            <person name="Dannebaum R.O."/>
            <person name="Kuo R.C."/>
            <person name="Labutti K."/>
            <person name="Haridas S."/>
            <person name="Kuo A."/>
            <person name="Salamov A."/>
            <person name="Ahrendt S.R."/>
            <person name="Lipzen A."/>
            <person name="Sullivan W."/>
            <person name="Andreopoulos W.B."/>
            <person name="Clum A."/>
            <person name="Lindquist E."/>
            <person name="Daum C."/>
            <person name="Ramamoorthy G.K."/>
            <person name="Gryganskyi A."/>
            <person name="Culley D."/>
            <person name="Magnuson J.K."/>
            <person name="James T.Y."/>
            <person name="O'Malley M.A."/>
            <person name="Stajich J.E."/>
            <person name="Spatafora J.W."/>
            <person name="Visel A."/>
            <person name="Grigoriev I.V."/>
        </authorList>
    </citation>
    <scope>NUCLEOTIDE SEQUENCE [LARGE SCALE GENOMIC DNA]</scope>
    <source>
        <strain evidence="1 2">JEL800</strain>
    </source>
</reference>
<keyword evidence="2" id="KW-1185">Reference proteome</keyword>
<evidence type="ECO:0000313" key="2">
    <source>
        <dbReference type="Proteomes" id="UP000193642"/>
    </source>
</evidence>
<name>A0A1Y2A7N6_9FUNG</name>
<dbReference type="EMBL" id="MCGO01000275">
    <property type="protein sequence ID" value="ORY18484.1"/>
    <property type="molecule type" value="Genomic_DNA"/>
</dbReference>
<proteinExistence type="predicted"/>
<evidence type="ECO:0000313" key="1">
    <source>
        <dbReference type="EMBL" id="ORY18484.1"/>
    </source>
</evidence>
<accession>A0A1Y2A7N6</accession>